<proteinExistence type="predicted"/>
<evidence type="ECO:0000256" key="1">
    <source>
        <dbReference type="SAM" id="Phobius"/>
    </source>
</evidence>
<dbReference type="Pfam" id="PF16316">
    <property type="entry name" value="DUF4956"/>
    <property type="match status" value="1"/>
</dbReference>
<dbReference type="AlphaFoldDB" id="A0A1B1YE84"/>
<keyword evidence="1" id="KW-1133">Transmembrane helix</keyword>
<reference evidence="2 3" key="1">
    <citation type="submission" date="2016-02" db="EMBL/GenBank/DDBJ databases">
        <title>Comparison of Clostridium stercorarium subspecies using comparative genomics and transcriptomics.</title>
        <authorList>
            <person name="Schellenberg J."/>
            <person name="Thallinger G."/>
            <person name="Levin D.B."/>
            <person name="Zhang X."/>
            <person name="Alvare G."/>
            <person name="Fristensky B."/>
            <person name="Sparling R."/>
        </authorList>
    </citation>
    <scope>NUCLEOTIDE SEQUENCE [LARGE SCALE GENOMIC DNA]</scope>
    <source>
        <strain evidence="2 3">DSM 2910</strain>
    </source>
</reference>
<dbReference type="Proteomes" id="UP000092971">
    <property type="component" value="Chromosome"/>
</dbReference>
<dbReference type="EMBL" id="CP014672">
    <property type="protein sequence ID" value="ANW99068.1"/>
    <property type="molecule type" value="Genomic_DNA"/>
</dbReference>
<keyword evidence="2" id="KW-0132">Cell division</keyword>
<organism evidence="2 3">
    <name type="scientific">Thermoclostridium stercorarium subsp. thermolacticum DSM 2910</name>
    <dbReference type="NCBI Taxonomy" id="1121336"/>
    <lineage>
        <taxon>Bacteria</taxon>
        <taxon>Bacillati</taxon>
        <taxon>Bacillota</taxon>
        <taxon>Clostridia</taxon>
        <taxon>Eubacteriales</taxon>
        <taxon>Oscillospiraceae</taxon>
        <taxon>Thermoclostridium</taxon>
    </lineage>
</organism>
<evidence type="ECO:0000313" key="2">
    <source>
        <dbReference type="EMBL" id="ANW99068.1"/>
    </source>
</evidence>
<gene>
    <name evidence="2" type="ORF">CSTERTH_08515</name>
</gene>
<protein>
    <submittedName>
        <fullName evidence="2">Cell division protein FtsZ</fullName>
    </submittedName>
</protein>
<feature type="transmembrane region" description="Helical" evidence="1">
    <location>
        <begin position="20"/>
        <end position="46"/>
    </location>
</feature>
<keyword evidence="1" id="KW-0472">Membrane</keyword>
<feature type="transmembrane region" description="Helical" evidence="1">
    <location>
        <begin position="58"/>
        <end position="83"/>
    </location>
</feature>
<evidence type="ECO:0000313" key="3">
    <source>
        <dbReference type="Proteomes" id="UP000092971"/>
    </source>
</evidence>
<accession>A0A1B1YE84</accession>
<dbReference type="RefSeq" id="WP_015359420.1">
    <property type="nucleotide sequence ID" value="NZ_CP014672.1"/>
</dbReference>
<sequence>MLSNSVSAFRGLFDTDMTSIINVKDFLLCIGCSLLIGLIMAFAYMYRSRYTKSFIITLAILPAVVCVVIMMVNGNVGTGVAVAGAFSLVRFRSVPGNAKEITMLFLAMSAGLITGMGYLTFALLFTIVMCLIIVIYNKVDFGVRKNEAAYKTLNITIPEDLDYTGVFEEILDKYAKSYELVKVKTTNMGSMFRLTYNMILRDGTNEKEMIDMLRCRNGNLEITVSKQENDTAEL</sequence>
<feature type="transmembrane region" description="Helical" evidence="1">
    <location>
        <begin position="103"/>
        <end position="136"/>
    </location>
</feature>
<name>A0A1B1YE84_THEST</name>
<keyword evidence="1" id="KW-0812">Transmembrane</keyword>
<dbReference type="InterPro" id="IPR032531">
    <property type="entry name" value="DUF4956"/>
</dbReference>
<dbReference type="OrthoDB" id="9803265at2"/>
<dbReference type="GO" id="GO:0051301">
    <property type="term" value="P:cell division"/>
    <property type="evidence" value="ECO:0007669"/>
    <property type="project" value="UniProtKB-KW"/>
</dbReference>
<keyword evidence="2" id="KW-0131">Cell cycle</keyword>